<keyword evidence="9" id="KW-0227">DNA damage</keyword>
<dbReference type="GO" id="GO:0000731">
    <property type="term" value="P:DNA synthesis involved in DNA repair"/>
    <property type="evidence" value="ECO:0007669"/>
    <property type="project" value="TreeGrafter"/>
</dbReference>
<dbReference type="OrthoDB" id="9803889at2"/>
<dbReference type="Proteomes" id="UP000199150">
    <property type="component" value="Unassembled WGS sequence"/>
</dbReference>
<reference evidence="12" key="1">
    <citation type="submission" date="2016-10" db="EMBL/GenBank/DDBJ databases">
        <authorList>
            <person name="Varghese N."/>
            <person name="Submissions S."/>
        </authorList>
    </citation>
    <scope>NUCLEOTIDE SEQUENCE [LARGE SCALE GENOMIC DNA]</scope>
    <source>
        <strain evidence="12">CGMCC 1.3431</strain>
    </source>
</reference>
<organism evidence="11 12">
    <name type="scientific">Asticcacaulis taihuensis</name>
    <dbReference type="NCBI Taxonomy" id="260084"/>
    <lineage>
        <taxon>Bacteria</taxon>
        <taxon>Pseudomonadati</taxon>
        <taxon>Pseudomonadota</taxon>
        <taxon>Alphaproteobacteria</taxon>
        <taxon>Caulobacterales</taxon>
        <taxon>Caulobacteraceae</taxon>
        <taxon>Asticcacaulis</taxon>
    </lineage>
</organism>
<evidence type="ECO:0000256" key="6">
    <source>
        <dbReference type="ARBA" id="ARBA00022741"/>
    </source>
</evidence>
<evidence type="ECO:0000313" key="12">
    <source>
        <dbReference type="Proteomes" id="UP000199150"/>
    </source>
</evidence>
<protein>
    <recommendedName>
        <fullName evidence="3 9">DNA replication and repair protein RecF</fullName>
    </recommendedName>
</protein>
<dbReference type="GO" id="GO:0006260">
    <property type="term" value="P:DNA replication"/>
    <property type="evidence" value="ECO:0007669"/>
    <property type="project" value="UniProtKB-UniRule"/>
</dbReference>
<keyword evidence="5 9" id="KW-0235">DNA replication</keyword>
<dbReference type="SMART" id="SM00382">
    <property type="entry name" value="AAA"/>
    <property type="match status" value="1"/>
</dbReference>
<keyword evidence="8 9" id="KW-0238">DNA-binding</keyword>
<dbReference type="GO" id="GO:0005524">
    <property type="term" value="F:ATP binding"/>
    <property type="evidence" value="ECO:0007669"/>
    <property type="project" value="UniProtKB-UniRule"/>
</dbReference>
<evidence type="ECO:0000256" key="2">
    <source>
        <dbReference type="ARBA" id="ARBA00008016"/>
    </source>
</evidence>
<dbReference type="Gene3D" id="3.40.50.300">
    <property type="entry name" value="P-loop containing nucleotide triphosphate hydrolases"/>
    <property type="match status" value="2"/>
</dbReference>
<sequence>MLKHALQHLSLTEFRSYERLDFAIAGRSVYLYGPNGAGKTNLLEAISVLGPGRGLRGAAFADLGRRLPDEARGRAWGVAARFHEGEDEVHLGTGSDPRDLNKRIVRIDGETVTASRLLEHVRQIWLTPLQDRLFLEARSERLRFFDRLVYAADHGHAATVSAYEKALRERLKLLTEAFSGGRPADDAWLTLLEQKLTETGAQMMAARIAALAALQAEIEGHQGAFPKADLSLTGLIAEGDLPEGYRRARSRDGAAGRSLFGPHRMDLAVVHREKNRPAADCSTGEQKALLLNIILGQGARLATPNGGTPFGKGDRPSEPMRGAMRRLSSQGETLSQPILLLDEVAAHLDPLRRHALFDETHALGLQTVFTGTDLGLFDGLKNRALGVRIEGGQFIEFIE</sequence>
<feature type="domain" description="AAA+ ATPase" evidence="10">
    <location>
        <begin position="25"/>
        <end position="390"/>
    </location>
</feature>
<keyword evidence="9" id="KW-0742">SOS response</keyword>
<dbReference type="PROSITE" id="PS00618">
    <property type="entry name" value="RECF_2"/>
    <property type="match status" value="1"/>
</dbReference>
<evidence type="ECO:0000256" key="9">
    <source>
        <dbReference type="HAMAP-Rule" id="MF_00365"/>
    </source>
</evidence>
<dbReference type="InterPro" id="IPR042174">
    <property type="entry name" value="RecF_2"/>
</dbReference>
<dbReference type="SUPFAM" id="SSF52540">
    <property type="entry name" value="P-loop containing nucleoside triphosphate hydrolases"/>
    <property type="match status" value="1"/>
</dbReference>
<gene>
    <name evidence="9" type="primary">recF</name>
    <name evidence="11" type="ORF">SAMN02927928_0139</name>
</gene>
<dbReference type="PANTHER" id="PTHR32182:SF0">
    <property type="entry name" value="DNA REPLICATION AND REPAIR PROTEIN RECF"/>
    <property type="match status" value="1"/>
</dbReference>
<dbReference type="PANTHER" id="PTHR32182">
    <property type="entry name" value="DNA REPLICATION AND REPAIR PROTEIN RECF"/>
    <property type="match status" value="1"/>
</dbReference>
<evidence type="ECO:0000313" key="11">
    <source>
        <dbReference type="EMBL" id="SCW84293.1"/>
    </source>
</evidence>
<evidence type="ECO:0000256" key="7">
    <source>
        <dbReference type="ARBA" id="ARBA00022840"/>
    </source>
</evidence>
<dbReference type="STRING" id="260084.SAMN02927928_0139"/>
<dbReference type="GO" id="GO:0005737">
    <property type="term" value="C:cytoplasm"/>
    <property type="evidence" value="ECO:0007669"/>
    <property type="project" value="UniProtKB-SubCell"/>
</dbReference>
<evidence type="ECO:0000256" key="5">
    <source>
        <dbReference type="ARBA" id="ARBA00022705"/>
    </source>
</evidence>
<proteinExistence type="inferred from homology"/>
<dbReference type="RefSeq" id="WP_090650896.1">
    <property type="nucleotide sequence ID" value="NZ_CBCRYE010000011.1"/>
</dbReference>
<keyword evidence="6 9" id="KW-0547">Nucleotide-binding</keyword>
<feature type="binding site" evidence="9">
    <location>
        <begin position="33"/>
        <end position="40"/>
    </location>
    <ligand>
        <name>ATP</name>
        <dbReference type="ChEBI" id="CHEBI:30616"/>
    </ligand>
</feature>
<comment type="subcellular location">
    <subcellularLocation>
        <location evidence="1 9">Cytoplasm</location>
    </subcellularLocation>
</comment>
<evidence type="ECO:0000256" key="4">
    <source>
        <dbReference type="ARBA" id="ARBA00022490"/>
    </source>
</evidence>
<keyword evidence="12" id="KW-1185">Reference proteome</keyword>
<dbReference type="GO" id="GO:0006302">
    <property type="term" value="P:double-strand break repair"/>
    <property type="evidence" value="ECO:0007669"/>
    <property type="project" value="TreeGrafter"/>
</dbReference>
<dbReference type="AlphaFoldDB" id="A0A1G4TSA1"/>
<comment type="similarity">
    <text evidence="2 9">Belongs to the RecF family.</text>
</comment>
<evidence type="ECO:0000256" key="3">
    <source>
        <dbReference type="ARBA" id="ARBA00020170"/>
    </source>
</evidence>
<dbReference type="EMBL" id="FMTS01000012">
    <property type="protein sequence ID" value="SCW84293.1"/>
    <property type="molecule type" value="Genomic_DNA"/>
</dbReference>
<dbReference type="Gene3D" id="1.20.1050.90">
    <property type="entry name" value="RecF/RecN/SMC, N-terminal domain"/>
    <property type="match status" value="1"/>
</dbReference>
<dbReference type="HAMAP" id="MF_00365">
    <property type="entry name" value="RecF"/>
    <property type="match status" value="1"/>
</dbReference>
<comment type="function">
    <text evidence="9">The RecF protein is involved in DNA metabolism; it is required for DNA replication and normal SOS inducibility. RecF binds preferentially to single-stranded, linear DNA. It also seems to bind ATP.</text>
</comment>
<keyword evidence="4 9" id="KW-0963">Cytoplasm</keyword>
<evidence type="ECO:0000256" key="8">
    <source>
        <dbReference type="ARBA" id="ARBA00023125"/>
    </source>
</evidence>
<keyword evidence="7 9" id="KW-0067">ATP-binding</keyword>
<name>A0A1G4TSA1_9CAUL</name>
<dbReference type="InterPro" id="IPR027417">
    <property type="entry name" value="P-loop_NTPase"/>
</dbReference>
<dbReference type="GO" id="GO:0003697">
    <property type="term" value="F:single-stranded DNA binding"/>
    <property type="evidence" value="ECO:0007669"/>
    <property type="project" value="UniProtKB-UniRule"/>
</dbReference>
<dbReference type="InterPro" id="IPR018078">
    <property type="entry name" value="DNA-binding_RecF_CS"/>
</dbReference>
<evidence type="ECO:0000256" key="1">
    <source>
        <dbReference type="ARBA" id="ARBA00004496"/>
    </source>
</evidence>
<dbReference type="InterPro" id="IPR003593">
    <property type="entry name" value="AAA+_ATPase"/>
</dbReference>
<dbReference type="Pfam" id="PF02463">
    <property type="entry name" value="SMC_N"/>
    <property type="match status" value="1"/>
</dbReference>
<accession>A0A1G4TSA1</accession>
<dbReference type="InterPro" id="IPR003395">
    <property type="entry name" value="RecF/RecN/SMC_N"/>
</dbReference>
<dbReference type="InterPro" id="IPR001238">
    <property type="entry name" value="DNA-binding_RecF"/>
</dbReference>
<evidence type="ECO:0000259" key="10">
    <source>
        <dbReference type="SMART" id="SM00382"/>
    </source>
</evidence>
<keyword evidence="9" id="KW-0234">DNA repair</keyword>
<dbReference type="GO" id="GO:0009432">
    <property type="term" value="P:SOS response"/>
    <property type="evidence" value="ECO:0007669"/>
    <property type="project" value="UniProtKB-UniRule"/>
</dbReference>